<dbReference type="Proteomes" id="UP000004741">
    <property type="component" value="Unassembled WGS sequence"/>
</dbReference>
<protein>
    <submittedName>
        <fullName evidence="1">Uncharacterized protein</fullName>
    </submittedName>
</protein>
<accession>J0PBH9</accession>
<dbReference type="EMBL" id="AKPH01000005">
    <property type="protein sequence ID" value="EJB95922.1"/>
    <property type="molecule type" value="Genomic_DNA"/>
</dbReference>
<dbReference type="PATRIC" id="fig|992069.3.peg.932"/>
<evidence type="ECO:0000313" key="2">
    <source>
        <dbReference type="Proteomes" id="UP000004741"/>
    </source>
</evidence>
<evidence type="ECO:0000313" key="1">
    <source>
        <dbReference type="EMBL" id="EJB95922.1"/>
    </source>
</evidence>
<comment type="caution">
    <text evidence="1">The sequence shown here is derived from an EMBL/GenBank/DDBJ whole genome shotgun (WGS) entry which is preliminary data.</text>
</comment>
<organism evidence="1 2">
    <name type="scientific">Helicobacter pylori Hp H-34</name>
    <dbReference type="NCBI Taxonomy" id="992069"/>
    <lineage>
        <taxon>Bacteria</taxon>
        <taxon>Pseudomonadati</taxon>
        <taxon>Campylobacterota</taxon>
        <taxon>Epsilonproteobacteria</taxon>
        <taxon>Campylobacterales</taxon>
        <taxon>Helicobacteraceae</taxon>
        <taxon>Helicobacter</taxon>
    </lineage>
</organism>
<gene>
    <name evidence="1" type="ORF">HPHPH34_0965</name>
</gene>
<dbReference type="AlphaFoldDB" id="J0PBH9"/>
<proteinExistence type="predicted"/>
<name>J0PBH9_HELPX</name>
<sequence length="44" mass="5302">MKTKMKEYERFFSEFNTSMRANEQEVKNTLNANTENIKSEIKKL</sequence>
<reference evidence="1 2" key="1">
    <citation type="journal article" date="2013" name="Pathog. Dis.">
        <title>Genome sequences of 65 Helicobacter pylori strains isolated from asymptomatic individuals and patients with gastric cancer, peptic ulcer disease, or gastritis.</title>
        <authorList>
            <person name="Blanchard T.G."/>
            <person name="Czinn S.J."/>
            <person name="Correa P."/>
            <person name="Nakazawa T."/>
            <person name="Keelan M."/>
            <person name="Morningstar L."/>
            <person name="Santana-Cruz I."/>
            <person name="Maroo A."/>
            <person name="McCracken C."/>
            <person name="Shefchek K."/>
            <person name="Daugherty S."/>
            <person name="Song Y."/>
            <person name="Fraser C.M."/>
            <person name="Fricke W.F."/>
        </authorList>
    </citation>
    <scope>NUCLEOTIDE SEQUENCE [LARGE SCALE GENOMIC DNA]</scope>
    <source>
        <strain evidence="1 2">Hp H-34</strain>
    </source>
</reference>